<keyword evidence="1" id="KW-1133">Transmembrane helix</keyword>
<dbReference type="Pfam" id="PF03613">
    <property type="entry name" value="EIID-AGA"/>
    <property type="match status" value="1"/>
</dbReference>
<accession>A0A414NFW4</accession>
<evidence type="ECO:0000313" key="2">
    <source>
        <dbReference type="EMBL" id="RHF38617.1"/>
    </source>
</evidence>
<protein>
    <submittedName>
        <fullName evidence="2">PTS system mannose/fructose/sorbose family transporter subunit IID</fullName>
    </submittedName>
</protein>
<keyword evidence="3" id="KW-1185">Reference proteome</keyword>
<evidence type="ECO:0000256" key="1">
    <source>
        <dbReference type="SAM" id="Phobius"/>
    </source>
</evidence>
<dbReference type="GO" id="GO:0005886">
    <property type="term" value="C:plasma membrane"/>
    <property type="evidence" value="ECO:0007669"/>
    <property type="project" value="TreeGrafter"/>
</dbReference>
<keyword evidence="1" id="KW-0812">Transmembrane</keyword>
<reference evidence="2 3" key="1">
    <citation type="submission" date="2018-08" db="EMBL/GenBank/DDBJ databases">
        <title>A genome reference for cultivated species of the human gut microbiota.</title>
        <authorList>
            <person name="Zou Y."/>
            <person name="Xue W."/>
            <person name="Luo G."/>
        </authorList>
    </citation>
    <scope>NUCLEOTIDE SEQUENCE [LARGE SCALE GENOMIC DNA]</scope>
    <source>
        <strain evidence="2 3">AM25-33</strain>
    </source>
</reference>
<dbReference type="Proteomes" id="UP000283983">
    <property type="component" value="Unassembled WGS sequence"/>
</dbReference>
<dbReference type="GO" id="GO:0009401">
    <property type="term" value="P:phosphoenolpyruvate-dependent sugar phosphotransferase system"/>
    <property type="evidence" value="ECO:0007669"/>
    <property type="project" value="InterPro"/>
</dbReference>
<feature type="transmembrane region" description="Helical" evidence="1">
    <location>
        <begin position="259"/>
        <end position="280"/>
    </location>
</feature>
<feature type="transmembrane region" description="Helical" evidence="1">
    <location>
        <begin position="200"/>
        <end position="222"/>
    </location>
</feature>
<sequence>MTSNETKSVYKSGENAITKDDLVKSALNIGALGMEFSWTYVNQMGLAFGLMVKKMLKKIWHDDPAGYAAALERHTAFFNITVALAPFVGGIAMSMEERIKAGELPPESVNDVKAALMGPLSGVGDAIFLTTIRVVAAGIAVSMAAEGNPLGPILFLLIFNVPQYILRVWGIVKGYELGVGLLDAASESGIMDKLIKGAGIVGMMVVGSMTCSMFWATLAVSFGSGEEVTMLQDVLDGIMPGMLGLGCMGIYYWLLGKKIHPSLLILGTMVVGVIGVYLGILA</sequence>
<dbReference type="EMBL" id="QSLJ01000001">
    <property type="protein sequence ID" value="RHF38617.1"/>
    <property type="molecule type" value="Genomic_DNA"/>
</dbReference>
<dbReference type="RefSeq" id="WP_118102881.1">
    <property type="nucleotide sequence ID" value="NZ_CABJEU010000001.1"/>
</dbReference>
<keyword evidence="1" id="KW-0472">Membrane</keyword>
<comment type="caution">
    <text evidence="2">The sequence shown here is derived from an EMBL/GenBank/DDBJ whole genome shotgun (WGS) entry which is preliminary data.</text>
</comment>
<feature type="transmembrane region" description="Helical" evidence="1">
    <location>
        <begin position="115"/>
        <end position="141"/>
    </location>
</feature>
<dbReference type="AlphaFoldDB" id="A0A414NFW4"/>
<name>A0A414NFW4_9ACTN</name>
<proteinExistence type="predicted"/>
<feature type="transmembrane region" description="Helical" evidence="1">
    <location>
        <begin position="234"/>
        <end position="253"/>
    </location>
</feature>
<organism evidence="2 3">
    <name type="scientific">Collinsella intestinalis</name>
    <dbReference type="NCBI Taxonomy" id="147207"/>
    <lineage>
        <taxon>Bacteria</taxon>
        <taxon>Bacillati</taxon>
        <taxon>Actinomycetota</taxon>
        <taxon>Coriobacteriia</taxon>
        <taxon>Coriobacteriales</taxon>
        <taxon>Coriobacteriaceae</taxon>
        <taxon>Collinsella</taxon>
    </lineage>
</organism>
<dbReference type="InterPro" id="IPR004704">
    <property type="entry name" value="PTS_IID_man"/>
</dbReference>
<dbReference type="InParanoid" id="A0A414NFW4"/>
<dbReference type="PROSITE" id="PS51108">
    <property type="entry name" value="PTS_EIID"/>
    <property type="match status" value="1"/>
</dbReference>
<evidence type="ECO:0000313" key="3">
    <source>
        <dbReference type="Proteomes" id="UP000283983"/>
    </source>
</evidence>
<dbReference type="PANTHER" id="PTHR32502">
    <property type="entry name" value="N-ACETYLGALACTOSAMINE PERMEASE II COMPONENT-RELATED"/>
    <property type="match status" value="1"/>
</dbReference>
<gene>
    <name evidence="2" type="ORF">DW682_02660</name>
</gene>
<dbReference type="PANTHER" id="PTHR32502:SF23">
    <property type="entry name" value="TRANSPORT PROTEIN, PTS SYSTEM"/>
    <property type="match status" value="1"/>
</dbReference>
<dbReference type="InterPro" id="IPR050303">
    <property type="entry name" value="GatZ_KbaZ_carbometab"/>
</dbReference>
<feature type="transmembrane region" description="Helical" evidence="1">
    <location>
        <begin position="76"/>
        <end position="95"/>
    </location>
</feature>